<dbReference type="GO" id="GO:0006355">
    <property type="term" value="P:regulation of DNA-templated transcription"/>
    <property type="evidence" value="ECO:0007669"/>
    <property type="project" value="InterPro"/>
</dbReference>
<dbReference type="EMBL" id="BAFB01000088">
    <property type="protein sequence ID" value="GAB33960.1"/>
    <property type="molecule type" value="Genomic_DNA"/>
</dbReference>
<dbReference type="RefSeq" id="WP_007238201.1">
    <property type="nucleotide sequence ID" value="NZ_BAFB01000088.1"/>
</dbReference>
<organism evidence="1 2">
    <name type="scientific">Gordonia otitidis (strain DSM 44809 / CCUG 52243 / JCM 12355 / NBRC 100426 / IFM 10032)</name>
    <dbReference type="NCBI Taxonomy" id="1108044"/>
    <lineage>
        <taxon>Bacteria</taxon>
        <taxon>Bacillati</taxon>
        <taxon>Actinomycetota</taxon>
        <taxon>Actinomycetes</taxon>
        <taxon>Mycobacteriales</taxon>
        <taxon>Gordoniaceae</taxon>
        <taxon>Gordonia</taxon>
    </lineage>
</organism>
<dbReference type="AlphaFoldDB" id="H5TKF2"/>
<dbReference type="InterPro" id="IPR016032">
    <property type="entry name" value="Sig_transdc_resp-reg_C-effctor"/>
</dbReference>
<keyword evidence="2" id="KW-1185">Reference proteome</keyword>
<dbReference type="InterPro" id="IPR036388">
    <property type="entry name" value="WH-like_DNA-bd_sf"/>
</dbReference>
<accession>H5TKF2</accession>
<dbReference type="SUPFAM" id="SSF46894">
    <property type="entry name" value="C-terminal effector domain of the bipartite response regulators"/>
    <property type="match status" value="1"/>
</dbReference>
<dbReference type="OrthoDB" id="4380708at2"/>
<protein>
    <submittedName>
        <fullName evidence="1">Two-component response regulator</fullName>
    </submittedName>
</protein>
<name>H5TKF2_GORO1</name>
<dbReference type="Gene3D" id="1.10.10.10">
    <property type="entry name" value="Winged helix-like DNA-binding domain superfamily/Winged helix DNA-binding domain"/>
    <property type="match status" value="1"/>
</dbReference>
<gene>
    <name evidence="1" type="ORF">GOOTI_088_00090</name>
</gene>
<dbReference type="STRING" id="1108044.GOOTI_088_00090"/>
<dbReference type="GO" id="GO:0003677">
    <property type="term" value="F:DNA binding"/>
    <property type="evidence" value="ECO:0007669"/>
    <property type="project" value="InterPro"/>
</dbReference>
<sequence>MTVDFVREIDNPTPVLKTVATAVIIAEHDVIDSALAVFVEDAGLHAVIIDLDHATDSLGGLDSPAITIVRSQRRIAQVRSIRALNGCMIGTVGVPVSDPRTVDITDPGHALDVLTGLAGRSEPGHPRIPRVHVTEREREVLTAYVLGATLRETARRFFIAESTAREHYRRVRQRYLDAGRPVANKAELLLALIADGWVRPEQL</sequence>
<dbReference type="Proteomes" id="UP000005038">
    <property type="component" value="Unassembled WGS sequence"/>
</dbReference>
<dbReference type="PRINTS" id="PR00038">
    <property type="entry name" value="HTHLUXR"/>
</dbReference>
<reference evidence="1" key="1">
    <citation type="submission" date="2012-02" db="EMBL/GenBank/DDBJ databases">
        <title>Whole genome shotgun sequence of Gordonia otitidis NBRC 100426.</title>
        <authorList>
            <person name="Yoshida I."/>
            <person name="Hosoyama A."/>
            <person name="Tsuchikane K."/>
            <person name="Katsumata H."/>
            <person name="Yamazaki S."/>
            <person name="Fujita N."/>
        </authorList>
    </citation>
    <scope>NUCLEOTIDE SEQUENCE [LARGE SCALE GENOMIC DNA]</scope>
    <source>
        <strain evidence="1">NBRC 100426</strain>
    </source>
</reference>
<proteinExistence type="predicted"/>
<evidence type="ECO:0000313" key="1">
    <source>
        <dbReference type="EMBL" id="GAB33960.1"/>
    </source>
</evidence>
<evidence type="ECO:0000313" key="2">
    <source>
        <dbReference type="Proteomes" id="UP000005038"/>
    </source>
</evidence>
<dbReference type="InterPro" id="IPR000792">
    <property type="entry name" value="Tscrpt_reg_LuxR_C"/>
</dbReference>
<comment type="caution">
    <text evidence="1">The sequence shown here is derived from an EMBL/GenBank/DDBJ whole genome shotgun (WGS) entry which is preliminary data.</text>
</comment>